<dbReference type="InterPro" id="IPR032466">
    <property type="entry name" value="Metal_Hydrolase"/>
</dbReference>
<protein>
    <submittedName>
        <fullName evidence="2">Amidohydrolase</fullName>
    </submittedName>
</protein>
<dbReference type="SUPFAM" id="SSF51338">
    <property type="entry name" value="Composite domain of metallo-dependent hydrolases"/>
    <property type="match status" value="1"/>
</dbReference>
<dbReference type="Proteomes" id="UP000654279">
    <property type="component" value="Unassembled WGS sequence"/>
</dbReference>
<accession>A0A926HNJ0</accession>
<dbReference type="EMBL" id="JACRSO010000006">
    <property type="protein sequence ID" value="MBC8530208.1"/>
    <property type="molecule type" value="Genomic_DNA"/>
</dbReference>
<dbReference type="InterPro" id="IPR013108">
    <property type="entry name" value="Amidohydro_3"/>
</dbReference>
<evidence type="ECO:0000313" key="3">
    <source>
        <dbReference type="Proteomes" id="UP000654279"/>
    </source>
</evidence>
<gene>
    <name evidence="2" type="ORF">H8699_12265</name>
</gene>
<name>A0A926HNJ0_9FIRM</name>
<sequence>MFFITNARVMTMAGKTYETGWVAIEDGKIAAVGEGNPKVSAGDERLDAGGAYLLPGFVDPHCHIGLFEDDLGREGEDGNEDIDPVTPHLRAIDGINPDDPSFCDALDAGITTVVTGPGSANVIGGQFAALKTYGRYVDEMVLKAPQSLKVAFGENPKRTYQDQEKSPVTRMATAALLRENLVAAQEYAQKLEEGEEDPDKRPERDLKLEIICHALRGELPVKAHAHRRDDIFTALRIAREFGLEMTVEHATEGHLAADVLKEVGARVILGPYLCGKGKVELQNMSLEAPARLAKAGVPFALMSDHPETPVQFLPVQAALCVRAGLPEDQALRAITIDAARLCGIDDRVGSIEPGKDADLALFSAHPLSLQAKVLAVFVDGRKVR</sequence>
<dbReference type="GO" id="GO:0016810">
    <property type="term" value="F:hydrolase activity, acting on carbon-nitrogen (but not peptide) bonds"/>
    <property type="evidence" value="ECO:0007669"/>
    <property type="project" value="InterPro"/>
</dbReference>
<feature type="domain" description="Amidohydrolase 3" evidence="1">
    <location>
        <begin position="236"/>
        <end position="383"/>
    </location>
</feature>
<dbReference type="InterPro" id="IPR011059">
    <property type="entry name" value="Metal-dep_hydrolase_composite"/>
</dbReference>
<dbReference type="PANTHER" id="PTHR43135:SF3">
    <property type="entry name" value="ALPHA-D-RIBOSE 1-METHYLPHOSPHONATE 5-TRIPHOSPHATE DIPHOSPHATASE"/>
    <property type="match status" value="1"/>
</dbReference>
<proteinExistence type="predicted"/>
<reference evidence="2" key="1">
    <citation type="submission" date="2020-08" db="EMBL/GenBank/DDBJ databases">
        <title>Genome public.</title>
        <authorList>
            <person name="Liu C."/>
            <person name="Sun Q."/>
        </authorList>
    </citation>
    <scope>NUCLEOTIDE SEQUENCE</scope>
    <source>
        <strain evidence="2">NSJ-44</strain>
    </source>
</reference>
<dbReference type="CDD" id="cd01309">
    <property type="entry name" value="Met_dep_hydrolase_C"/>
    <property type="match status" value="1"/>
</dbReference>
<dbReference type="SUPFAM" id="SSF51556">
    <property type="entry name" value="Metallo-dependent hydrolases"/>
    <property type="match status" value="1"/>
</dbReference>
<dbReference type="RefSeq" id="WP_249285933.1">
    <property type="nucleotide sequence ID" value="NZ_JACRSO010000006.1"/>
</dbReference>
<dbReference type="Gene3D" id="3.20.20.140">
    <property type="entry name" value="Metal-dependent hydrolases"/>
    <property type="match status" value="1"/>
</dbReference>
<dbReference type="PANTHER" id="PTHR43135">
    <property type="entry name" value="ALPHA-D-RIBOSE 1-METHYLPHOSPHONATE 5-TRIPHOSPHATE DIPHOSPHATASE"/>
    <property type="match status" value="1"/>
</dbReference>
<comment type="caution">
    <text evidence="2">The sequence shown here is derived from an EMBL/GenBank/DDBJ whole genome shotgun (WGS) entry which is preliminary data.</text>
</comment>
<evidence type="ECO:0000259" key="1">
    <source>
        <dbReference type="Pfam" id="PF07969"/>
    </source>
</evidence>
<dbReference type="InterPro" id="IPR051781">
    <property type="entry name" value="Metallo-dep_Hydrolase"/>
</dbReference>
<dbReference type="Gene3D" id="2.30.40.10">
    <property type="entry name" value="Urease, subunit C, domain 1"/>
    <property type="match status" value="1"/>
</dbReference>
<dbReference type="AlphaFoldDB" id="A0A926HNJ0"/>
<keyword evidence="3" id="KW-1185">Reference proteome</keyword>
<evidence type="ECO:0000313" key="2">
    <source>
        <dbReference type="EMBL" id="MBC8530208.1"/>
    </source>
</evidence>
<dbReference type="Pfam" id="PF07969">
    <property type="entry name" value="Amidohydro_3"/>
    <property type="match status" value="1"/>
</dbReference>
<organism evidence="2 3">
    <name type="scientific">Luoshenia tenuis</name>
    <dbReference type="NCBI Taxonomy" id="2763654"/>
    <lineage>
        <taxon>Bacteria</taxon>
        <taxon>Bacillati</taxon>
        <taxon>Bacillota</taxon>
        <taxon>Clostridia</taxon>
        <taxon>Christensenellales</taxon>
        <taxon>Christensenellaceae</taxon>
        <taxon>Luoshenia</taxon>
    </lineage>
</organism>